<organism evidence="1 2">
    <name type="scientific">Actinocorallia libanotica</name>
    <dbReference type="NCBI Taxonomy" id="46162"/>
    <lineage>
        <taxon>Bacteria</taxon>
        <taxon>Bacillati</taxon>
        <taxon>Actinomycetota</taxon>
        <taxon>Actinomycetes</taxon>
        <taxon>Streptosporangiales</taxon>
        <taxon>Thermomonosporaceae</taxon>
        <taxon>Actinocorallia</taxon>
    </lineage>
</organism>
<reference evidence="1 2" key="1">
    <citation type="journal article" date="2019" name="Int. J. Syst. Evol. Microbiol.">
        <title>The Global Catalogue of Microorganisms (GCM) 10K type strain sequencing project: providing services to taxonomists for standard genome sequencing and annotation.</title>
        <authorList>
            <consortium name="The Broad Institute Genomics Platform"/>
            <consortium name="The Broad Institute Genome Sequencing Center for Infectious Disease"/>
            <person name="Wu L."/>
            <person name="Ma J."/>
        </authorList>
    </citation>
    <scope>NUCLEOTIDE SEQUENCE [LARGE SCALE GENOMIC DNA]</scope>
    <source>
        <strain evidence="1 2">JCM 10696</strain>
    </source>
</reference>
<protein>
    <recommendedName>
        <fullName evidence="3">ANTAR domain-containing protein</fullName>
    </recommendedName>
</protein>
<comment type="caution">
    <text evidence="1">The sequence shown here is derived from an EMBL/GenBank/DDBJ whole genome shotgun (WGS) entry which is preliminary data.</text>
</comment>
<gene>
    <name evidence="1" type="ORF">GCM10009550_42130</name>
</gene>
<name>A0ABN1RFK7_9ACTN</name>
<dbReference type="RefSeq" id="WP_344242592.1">
    <property type="nucleotide sequence ID" value="NZ_BAAAHH010000017.1"/>
</dbReference>
<dbReference type="Proteomes" id="UP001500665">
    <property type="component" value="Unassembled WGS sequence"/>
</dbReference>
<accession>A0ABN1RFK7</accession>
<keyword evidence="2" id="KW-1185">Reference proteome</keyword>
<evidence type="ECO:0000313" key="2">
    <source>
        <dbReference type="Proteomes" id="UP001500665"/>
    </source>
</evidence>
<dbReference type="EMBL" id="BAAAHH010000017">
    <property type="protein sequence ID" value="GAA0956284.1"/>
    <property type="molecule type" value="Genomic_DNA"/>
</dbReference>
<evidence type="ECO:0000313" key="1">
    <source>
        <dbReference type="EMBL" id="GAA0956284.1"/>
    </source>
</evidence>
<sequence>MRFSEDEYAAFASAARGQELSDGAYGAQVCMAHVQGLDSVEQEVMRDLLKTLMLTAVQVRKIGVLFDQVATRENAAGRQAERFIAYAVAADRTLRRVDELAARVRACLP</sequence>
<proteinExistence type="predicted"/>
<evidence type="ECO:0008006" key="3">
    <source>
        <dbReference type="Google" id="ProtNLM"/>
    </source>
</evidence>